<dbReference type="Pfam" id="PF14137">
    <property type="entry name" value="DUF4304"/>
    <property type="match status" value="1"/>
</dbReference>
<evidence type="ECO:0008006" key="3">
    <source>
        <dbReference type="Google" id="ProtNLM"/>
    </source>
</evidence>
<proteinExistence type="predicted"/>
<sequence length="219" mass="24646">MTAQKALRLAVRDVFGPNARAHGFKGAFPTWRRSTPAGDWAVVHIQTSMWNTSSELECIVNLAVAPEPWIRWWRDFDNEITGDVSRIHEDAGLYRTRLQPTGTSAEFERWWRVTDEVSATDAVQDMVRQLEQTGWPLLDALLSPGGCLAAVEQGDLGDLRYEDFPSHFLRARAMLIVDCGPSPELDRLLSAALLFAGSEESAMAQEFDRWARRQAQQAT</sequence>
<reference evidence="2" key="1">
    <citation type="submission" date="2015-03" db="EMBL/GenBank/DDBJ databases">
        <title>Luteipulveratus halotolerans sp. nov., a novel actinobacterium (Dermacoccaceae) from Sarawak, Malaysia.</title>
        <authorList>
            <person name="Juboi H."/>
            <person name="Basik A."/>
            <person name="Shamsul S.S."/>
            <person name="Arnold P."/>
            <person name="Schmitt E.K."/>
            <person name="Sanglier J.-J."/>
            <person name="Yeo T."/>
        </authorList>
    </citation>
    <scope>NUCLEOTIDE SEQUENCE [LARGE SCALE GENOMIC DNA]</scope>
    <source>
        <strain evidence="2">C296001</strain>
    </source>
</reference>
<dbReference type="STRING" id="1631356.VV01_08010"/>
<dbReference type="EMBL" id="LAIR01000002">
    <property type="protein sequence ID" value="KNX37102.1"/>
    <property type="molecule type" value="Genomic_DNA"/>
</dbReference>
<dbReference type="AlphaFoldDB" id="A0A0L6CH20"/>
<evidence type="ECO:0000313" key="1">
    <source>
        <dbReference type="EMBL" id="KNX37102.1"/>
    </source>
</evidence>
<dbReference type="Proteomes" id="UP000037397">
    <property type="component" value="Unassembled WGS sequence"/>
</dbReference>
<comment type="caution">
    <text evidence="1">The sequence shown here is derived from an EMBL/GenBank/DDBJ whole genome shotgun (WGS) entry which is preliminary data.</text>
</comment>
<keyword evidence="2" id="KW-1185">Reference proteome</keyword>
<name>A0A0L6CH20_9MICO</name>
<dbReference type="OrthoDB" id="5146005at2"/>
<protein>
    <recommendedName>
        <fullName evidence="3">DUF4304 domain-containing protein</fullName>
    </recommendedName>
</protein>
<gene>
    <name evidence="1" type="ORF">VV01_08010</name>
</gene>
<dbReference type="RefSeq" id="WP_050669424.1">
    <property type="nucleotide sequence ID" value="NZ_LAIR01000002.1"/>
</dbReference>
<dbReference type="InterPro" id="IPR025412">
    <property type="entry name" value="DUF4304"/>
</dbReference>
<organism evidence="1 2">
    <name type="scientific">Luteipulveratus halotolerans</name>
    <dbReference type="NCBI Taxonomy" id="1631356"/>
    <lineage>
        <taxon>Bacteria</taxon>
        <taxon>Bacillati</taxon>
        <taxon>Actinomycetota</taxon>
        <taxon>Actinomycetes</taxon>
        <taxon>Micrococcales</taxon>
        <taxon>Dermacoccaceae</taxon>
        <taxon>Luteipulveratus</taxon>
    </lineage>
</organism>
<accession>A0A0L6CH20</accession>
<evidence type="ECO:0000313" key="2">
    <source>
        <dbReference type="Proteomes" id="UP000037397"/>
    </source>
</evidence>